<proteinExistence type="predicted"/>
<dbReference type="AlphaFoldDB" id="A0AAJ0I4X7"/>
<name>A0AAJ0I4X7_9PEZI</name>
<feature type="compositionally biased region" description="Polar residues" evidence="1">
    <location>
        <begin position="541"/>
        <end position="562"/>
    </location>
</feature>
<evidence type="ECO:0000313" key="2">
    <source>
        <dbReference type="EMBL" id="KAK3489580.1"/>
    </source>
</evidence>
<dbReference type="Proteomes" id="UP001285908">
    <property type="component" value="Unassembled WGS sequence"/>
</dbReference>
<organism evidence="2 3">
    <name type="scientific">Neurospora hispaniola</name>
    <dbReference type="NCBI Taxonomy" id="588809"/>
    <lineage>
        <taxon>Eukaryota</taxon>
        <taxon>Fungi</taxon>
        <taxon>Dikarya</taxon>
        <taxon>Ascomycota</taxon>
        <taxon>Pezizomycotina</taxon>
        <taxon>Sordariomycetes</taxon>
        <taxon>Sordariomycetidae</taxon>
        <taxon>Sordariales</taxon>
        <taxon>Sordariaceae</taxon>
        <taxon>Neurospora</taxon>
    </lineage>
</organism>
<gene>
    <name evidence="2" type="ORF">B0T23DRAFT_363198</name>
</gene>
<accession>A0AAJ0I4X7</accession>
<evidence type="ECO:0000313" key="3">
    <source>
        <dbReference type="Proteomes" id="UP001285908"/>
    </source>
</evidence>
<protein>
    <submittedName>
        <fullName evidence="2">Uncharacterized protein</fullName>
    </submittedName>
</protein>
<feature type="region of interest" description="Disordered" evidence="1">
    <location>
        <begin position="528"/>
        <end position="581"/>
    </location>
</feature>
<comment type="caution">
    <text evidence="2">The sequence shown here is derived from an EMBL/GenBank/DDBJ whole genome shotgun (WGS) entry which is preliminary data.</text>
</comment>
<feature type="region of interest" description="Disordered" evidence="1">
    <location>
        <begin position="132"/>
        <end position="156"/>
    </location>
</feature>
<feature type="compositionally biased region" description="Basic and acidic residues" evidence="1">
    <location>
        <begin position="25"/>
        <end position="35"/>
    </location>
</feature>
<feature type="region of interest" description="Disordered" evidence="1">
    <location>
        <begin position="25"/>
        <end position="118"/>
    </location>
</feature>
<dbReference type="GeneID" id="87873942"/>
<reference evidence="2 3" key="1">
    <citation type="journal article" date="2023" name="Mol. Phylogenet. Evol.">
        <title>Genome-scale phylogeny and comparative genomics of the fungal order Sordariales.</title>
        <authorList>
            <person name="Hensen N."/>
            <person name="Bonometti L."/>
            <person name="Westerberg I."/>
            <person name="Brannstrom I.O."/>
            <person name="Guillou S."/>
            <person name="Cros-Aarteil S."/>
            <person name="Calhoun S."/>
            <person name="Haridas S."/>
            <person name="Kuo A."/>
            <person name="Mondo S."/>
            <person name="Pangilinan J."/>
            <person name="Riley R."/>
            <person name="LaButti K."/>
            <person name="Andreopoulos B."/>
            <person name="Lipzen A."/>
            <person name="Chen C."/>
            <person name="Yan M."/>
            <person name="Daum C."/>
            <person name="Ng V."/>
            <person name="Clum A."/>
            <person name="Steindorff A."/>
            <person name="Ohm R.A."/>
            <person name="Martin F."/>
            <person name="Silar P."/>
            <person name="Natvig D.O."/>
            <person name="Lalanne C."/>
            <person name="Gautier V."/>
            <person name="Ament-Velasquez S.L."/>
            <person name="Kruys A."/>
            <person name="Hutchinson M.I."/>
            <person name="Powell A.J."/>
            <person name="Barry K."/>
            <person name="Miller A.N."/>
            <person name="Grigoriev I.V."/>
            <person name="Debuchy R."/>
            <person name="Gladieux P."/>
            <person name="Hiltunen Thoren M."/>
            <person name="Johannesson H."/>
        </authorList>
    </citation>
    <scope>NUCLEOTIDE SEQUENCE [LARGE SCALE GENOMIC DNA]</scope>
    <source>
        <strain evidence="2 3">FGSC 10403</strain>
    </source>
</reference>
<dbReference type="EMBL" id="JAULSX010000006">
    <property type="protein sequence ID" value="KAK3489580.1"/>
    <property type="molecule type" value="Genomic_DNA"/>
</dbReference>
<sequence length="581" mass="64674">MTADATIARGVIQTWVIANLKRSVKGMEEPQRVSEGDIPITKETSEEEPGNVDNNADVKRAAKPMKDGQNDNKKSDRGAPRIIMAYIPASAPASPPAPGRNTPEASNGGGRPETPNLTAKLSQAIYEYRTREERVGDLGQPNDEGYEGDTHSQGEHQGCCDHDHENQFAAHHEQYSPLHLQQGYNGHSPSVNAPGCWTSYHPASSAPLYMQRPFGPPFQQQQQQQQQYAVPYYPPVSQPSSFSFPSAPYFPNPQDYRYFPNPHYHQHFSTTLPPPTHPFAPPPARPPHFQSIPPYTHHPFPPHHHFQHPQSQDPNVLELTQRLHNIQAQLNGLDAAHEVEIWRHGKYNFHRRRAKQLRKIKREKVEEMVTVVGKLRALGVEGYGRRHHQPQPQGQQETWTQEMMGWTTAPGWGYGAKFEPGWGHGHQQEQWLGEGYGYGHGHGHGHGQSKVEVEVEHNGKNGRCGCDEDGAHVDSPPTDSAVESMACECPCGCTTVDGEAGSVGEMPGETRARALSLDGMKEQIKAVEAHEKQHKHGDGSGNEQGESVEKNSSCTRAGSWSDAQVVISEELRGNWRKKMRE</sequence>
<keyword evidence="3" id="KW-1185">Reference proteome</keyword>
<evidence type="ECO:0000256" key="1">
    <source>
        <dbReference type="SAM" id="MobiDB-lite"/>
    </source>
</evidence>
<dbReference type="RefSeq" id="XP_062691287.1">
    <property type="nucleotide sequence ID" value="XM_062836320.1"/>
</dbReference>
<feature type="compositionally biased region" description="Basic and acidic residues" evidence="1">
    <location>
        <begin position="56"/>
        <end position="79"/>
    </location>
</feature>